<organism evidence="1 2">
    <name type="scientific">[Propionibacterium] namnetense SK182B-JCVI</name>
    <dbReference type="NCBI Taxonomy" id="1051006"/>
    <lineage>
        <taxon>Bacteria</taxon>
        <taxon>Bacillati</taxon>
        <taxon>Actinomycetota</taxon>
        <taxon>Actinomycetes</taxon>
        <taxon>Propionibacteriales</taxon>
        <taxon>Propionibacteriaceae</taxon>
        <taxon>Cutibacterium</taxon>
    </lineage>
</organism>
<dbReference type="EMBL" id="AFUN01000035">
    <property type="protein sequence ID" value="EGR96640.1"/>
    <property type="molecule type" value="Genomic_DNA"/>
</dbReference>
<dbReference type="Proteomes" id="UP000007832">
    <property type="component" value="Unassembled WGS sequence"/>
</dbReference>
<gene>
    <name evidence="1" type="ORF">HMPREF1162_1367</name>
</gene>
<reference evidence="1 2" key="1">
    <citation type="submission" date="2011-07" db="EMBL/GenBank/DDBJ databases">
        <title>Genome Sequence of Propionibacterium acnes SK182B-JCVI.</title>
        <authorList>
            <person name="Durkin A.S."/>
            <person name="Madupu R."/>
            <person name="Hostetler J."/>
            <person name="Radune D."/>
            <person name="Torralba M."/>
            <person name="Methe B."/>
            <person name="Sutton G."/>
            <person name="Strausberg R.L."/>
            <person name="Nelson K.E."/>
        </authorList>
    </citation>
    <scope>NUCLEOTIDE SEQUENCE [LARGE SCALE GENOMIC DNA]</scope>
    <source>
        <strain evidence="1 2">SK182B-JCVI</strain>
    </source>
</reference>
<protein>
    <submittedName>
        <fullName evidence="1">Conserved domain protein</fullName>
    </submittedName>
</protein>
<proteinExistence type="predicted"/>
<dbReference type="AlphaFoldDB" id="F9NWJ9"/>
<name>F9NWJ9_9ACTN</name>
<dbReference type="STRING" id="1574624.GCA_001642025_01506"/>
<sequence length="58" mass="6393">MNGLTPRLEIFADRIRNNARAIVHQCAEHGVQVAAVTKVLHAHPVLPGFGGHRHHDAR</sequence>
<evidence type="ECO:0000313" key="1">
    <source>
        <dbReference type="EMBL" id="EGR96640.1"/>
    </source>
</evidence>
<accession>F9NWJ9</accession>
<dbReference type="PATRIC" id="fig|1051006.4.peg.1554"/>
<evidence type="ECO:0000313" key="2">
    <source>
        <dbReference type="Proteomes" id="UP000007832"/>
    </source>
</evidence>
<comment type="caution">
    <text evidence="1">The sequence shown here is derived from an EMBL/GenBank/DDBJ whole genome shotgun (WGS) entry which is preliminary data.</text>
</comment>